<sequence length="189" mass="21313">MNYYYLTKGDFMCPKNRGFTLVELLVVIMILGVLMGMSVPRFSGLRNQARIAAMKMNLHNVQTAIEVFHQEFGYYAEDFYEDGYGCVFPGGEYDVRIGKLPTNPYSGKEMDPDEFNPEDYDDITEISNTDEYGPNDVYGYDPGNIVYKVYDPPGSAYPTHYGLLGIDHSGSSIRDFDADGDAVIFVLHN</sequence>
<evidence type="ECO:0000313" key="2">
    <source>
        <dbReference type="EMBL" id="HEA87057.1"/>
    </source>
</evidence>
<dbReference type="SUPFAM" id="SSF54523">
    <property type="entry name" value="Pili subunits"/>
    <property type="match status" value="1"/>
</dbReference>
<feature type="transmembrane region" description="Helical" evidence="1">
    <location>
        <begin position="20"/>
        <end position="40"/>
    </location>
</feature>
<evidence type="ECO:0000313" key="3">
    <source>
        <dbReference type="EMBL" id="HFJ53860.1"/>
    </source>
</evidence>
<proteinExistence type="predicted"/>
<dbReference type="AlphaFoldDB" id="A0A7C3INQ0"/>
<reference evidence="3" key="1">
    <citation type="journal article" date="2020" name="mSystems">
        <title>Genome- and Community-Level Interaction Insights into Carbon Utilization and Element Cycling Functions of Hydrothermarchaeota in Hydrothermal Sediment.</title>
        <authorList>
            <person name="Zhou Z."/>
            <person name="Liu Y."/>
            <person name="Xu W."/>
            <person name="Pan J."/>
            <person name="Luo Z.H."/>
            <person name="Li M."/>
        </authorList>
    </citation>
    <scope>NUCLEOTIDE SEQUENCE [LARGE SCALE GENOMIC DNA]</scope>
    <source>
        <strain evidence="2">SpSt-265</strain>
        <strain evidence="3">SpSt-465</strain>
    </source>
</reference>
<dbReference type="Gene3D" id="3.30.700.10">
    <property type="entry name" value="Glycoprotein, Type 4 Pilin"/>
    <property type="match status" value="1"/>
</dbReference>
<name>A0A7C3INQ0_UNCW3</name>
<accession>A0A7C3INQ0</accession>
<dbReference type="Pfam" id="PF07963">
    <property type="entry name" value="N_methyl"/>
    <property type="match status" value="1"/>
</dbReference>
<evidence type="ECO:0000256" key="1">
    <source>
        <dbReference type="SAM" id="Phobius"/>
    </source>
</evidence>
<keyword evidence="1" id="KW-1133">Transmembrane helix</keyword>
<comment type="caution">
    <text evidence="3">The sequence shown here is derived from an EMBL/GenBank/DDBJ whole genome shotgun (WGS) entry which is preliminary data.</text>
</comment>
<dbReference type="InterPro" id="IPR012902">
    <property type="entry name" value="N_methyl_site"/>
</dbReference>
<protein>
    <submittedName>
        <fullName evidence="3">Prepilin-type N-terminal cleavage/methylation domain-containing protein</fullName>
    </submittedName>
</protein>
<gene>
    <name evidence="2" type="ORF">ENP94_03495</name>
    <name evidence="3" type="ORF">ENS16_04135</name>
</gene>
<keyword evidence="1" id="KW-0812">Transmembrane</keyword>
<dbReference type="PROSITE" id="PS00409">
    <property type="entry name" value="PROKAR_NTER_METHYL"/>
    <property type="match status" value="1"/>
</dbReference>
<dbReference type="EMBL" id="DSTU01000005">
    <property type="protein sequence ID" value="HFJ53860.1"/>
    <property type="molecule type" value="Genomic_DNA"/>
</dbReference>
<dbReference type="InterPro" id="IPR045584">
    <property type="entry name" value="Pilin-like"/>
</dbReference>
<organism evidence="3">
    <name type="scientific">candidate division WOR-3 bacterium</name>
    <dbReference type="NCBI Taxonomy" id="2052148"/>
    <lineage>
        <taxon>Bacteria</taxon>
        <taxon>Bacteria division WOR-3</taxon>
    </lineage>
</organism>
<dbReference type="NCBIfam" id="TIGR02532">
    <property type="entry name" value="IV_pilin_GFxxxE"/>
    <property type="match status" value="1"/>
</dbReference>
<dbReference type="PANTHER" id="PTHR30093">
    <property type="entry name" value="GENERAL SECRETION PATHWAY PROTEIN G"/>
    <property type="match status" value="1"/>
</dbReference>
<dbReference type="EMBL" id="DSLG01000004">
    <property type="protein sequence ID" value="HEA87057.1"/>
    <property type="molecule type" value="Genomic_DNA"/>
</dbReference>
<keyword evidence="1" id="KW-0472">Membrane</keyword>